<sequence length="546" mass="62164">MFYTKKPFTYMLDWIKNLLENKQKLEVTEWKTNTSILQFLSDNINANGTLNETADSLPDEKKSEESGIRFAPGLMDSMFGADESDESREKIKELSKLIKTIAKKGDEGSKSEFYKILTESDGVIGIIDEFLEEIVNQSLPIDPYLFSFAKDLATKTSHRNSVKIGIAILGLCQKKSVINEIKILGLHDEFTVFSMVALSNLSDNIVEDLWELATKVDGWGKIQLVDRIAHMELSEELKDWLLLEGYKNSIMIEYLAYTCAVNGELHIKLQREKIDVKLFKATGEIIQALLSDGPAEDISDYEFAPETVENFIRHGKTHVKDITDFITLNAIKDFLIELQEDLGEHKKNGWNQNIISNCLIDINENLKNKDWKEQAEIALKSDDSVLYWNGKQAAEKLGIELWDVVWNKLQKNSLDSLAWYDVTTYAKEENVDEIIDFAKNNLPLEELGSGPRDWMGLGEDYQKHSSFGFVITFLENYPAKGAALILVGLDSPVTSNRNATLSVLATWKLENWSNEITQKVNRLKEIEPNEDTKKNIERLLEGLELE</sequence>
<proteinExistence type="predicted"/>
<keyword evidence="2" id="KW-1185">Reference proteome</keyword>
<gene>
    <name evidence="1" type="ORF">IMCC3317_02620</name>
</gene>
<reference evidence="1 2" key="1">
    <citation type="journal article" date="2013" name="Int. J. Syst. Evol. Microbiol.">
        <title>Kordia antarctica sp. nov., isolated from Antarctic seawater.</title>
        <authorList>
            <person name="Baek K."/>
            <person name="Choi A."/>
            <person name="Kang I."/>
            <person name="Lee K."/>
            <person name="Cho J.C."/>
        </authorList>
    </citation>
    <scope>NUCLEOTIDE SEQUENCE [LARGE SCALE GENOMIC DNA]</scope>
    <source>
        <strain evidence="1 2">IMCC3317</strain>
    </source>
</reference>
<accession>A0A7L4ZE82</accession>
<protein>
    <submittedName>
        <fullName evidence="1">Uncharacterized protein</fullName>
    </submittedName>
</protein>
<evidence type="ECO:0000313" key="1">
    <source>
        <dbReference type="EMBL" id="QHI34917.1"/>
    </source>
</evidence>
<dbReference type="Proteomes" id="UP000464657">
    <property type="component" value="Chromosome"/>
</dbReference>
<organism evidence="1 2">
    <name type="scientific">Kordia antarctica</name>
    <dbReference type="NCBI Taxonomy" id="1218801"/>
    <lineage>
        <taxon>Bacteria</taxon>
        <taxon>Pseudomonadati</taxon>
        <taxon>Bacteroidota</taxon>
        <taxon>Flavobacteriia</taxon>
        <taxon>Flavobacteriales</taxon>
        <taxon>Flavobacteriaceae</taxon>
        <taxon>Kordia</taxon>
    </lineage>
</organism>
<dbReference type="AlphaFoldDB" id="A0A7L4ZE82"/>
<dbReference type="KEGG" id="kan:IMCC3317_02620"/>
<evidence type="ECO:0000313" key="2">
    <source>
        <dbReference type="Proteomes" id="UP000464657"/>
    </source>
</evidence>
<dbReference type="EMBL" id="CP019288">
    <property type="protein sequence ID" value="QHI34917.1"/>
    <property type="molecule type" value="Genomic_DNA"/>
</dbReference>
<name>A0A7L4ZE82_9FLAO</name>